<dbReference type="PIRSF" id="PIRSF016487">
    <property type="entry name" value="CYTH_UCP016487"/>
    <property type="match status" value="1"/>
</dbReference>
<keyword evidence="3" id="KW-1185">Reference proteome</keyword>
<evidence type="ECO:0000313" key="2">
    <source>
        <dbReference type="EMBL" id="MES1930069.1"/>
    </source>
</evidence>
<evidence type="ECO:0000259" key="1">
    <source>
        <dbReference type="PROSITE" id="PS51707"/>
    </source>
</evidence>
<dbReference type="Proteomes" id="UP001460888">
    <property type="component" value="Unassembled WGS sequence"/>
</dbReference>
<dbReference type="PANTHER" id="PTHR40114:SF1">
    <property type="entry name" value="SLR0698 PROTEIN"/>
    <property type="match status" value="1"/>
</dbReference>
<proteinExistence type="predicted"/>
<dbReference type="InterPro" id="IPR033469">
    <property type="entry name" value="CYTH-like_dom_sf"/>
</dbReference>
<gene>
    <name evidence="2" type="ORF">SADO_12478</name>
</gene>
<dbReference type="EMBL" id="APND01000004">
    <property type="protein sequence ID" value="MES1930069.1"/>
    <property type="molecule type" value="Genomic_DNA"/>
</dbReference>
<reference evidence="2 3" key="1">
    <citation type="submission" date="2013-03" db="EMBL/GenBank/DDBJ databases">
        <title>Salinisphaera dokdonensis CL-ES53 Genome Sequencing.</title>
        <authorList>
            <person name="Li C."/>
            <person name="Lai Q."/>
            <person name="Shao Z."/>
        </authorList>
    </citation>
    <scope>NUCLEOTIDE SEQUENCE [LARGE SCALE GENOMIC DNA]</scope>
    <source>
        <strain evidence="2 3">CL-ES53</strain>
    </source>
</reference>
<name>A0ABV2B3R5_9GAMM</name>
<dbReference type="CDD" id="cd07891">
    <property type="entry name" value="CYTH-like_CthTTM-like_1"/>
    <property type="match status" value="1"/>
</dbReference>
<protein>
    <submittedName>
        <fullName evidence="2">Adenylate cyclase</fullName>
    </submittedName>
</protein>
<comment type="caution">
    <text evidence="2">The sequence shown here is derived from an EMBL/GenBank/DDBJ whole genome shotgun (WGS) entry which is preliminary data.</text>
</comment>
<evidence type="ECO:0000313" key="3">
    <source>
        <dbReference type="Proteomes" id="UP001460888"/>
    </source>
</evidence>
<feature type="domain" description="CYTH" evidence="1">
    <location>
        <begin position="2"/>
        <end position="149"/>
    </location>
</feature>
<dbReference type="Pfam" id="PF01928">
    <property type="entry name" value="CYTH"/>
    <property type="match status" value="1"/>
</dbReference>
<dbReference type="RefSeq" id="WP_353111936.1">
    <property type="nucleotide sequence ID" value="NZ_APND01000004.1"/>
</dbReference>
<dbReference type="SMART" id="SM01118">
    <property type="entry name" value="CYTH"/>
    <property type="match status" value="1"/>
</dbReference>
<dbReference type="SUPFAM" id="SSF55154">
    <property type="entry name" value="CYTH-like phosphatases"/>
    <property type="match status" value="1"/>
</dbReference>
<dbReference type="InterPro" id="IPR012042">
    <property type="entry name" value="NeuTTM/CthTTM-like"/>
</dbReference>
<dbReference type="Gene3D" id="2.40.320.10">
    <property type="entry name" value="Hypothetical Protein Pfu-838710-001"/>
    <property type="match status" value="1"/>
</dbReference>
<organism evidence="2 3">
    <name type="scientific">Salinisphaera dokdonensis CL-ES53</name>
    <dbReference type="NCBI Taxonomy" id="1304272"/>
    <lineage>
        <taxon>Bacteria</taxon>
        <taxon>Pseudomonadati</taxon>
        <taxon>Pseudomonadota</taxon>
        <taxon>Gammaproteobacteria</taxon>
        <taxon>Salinisphaerales</taxon>
        <taxon>Salinisphaeraceae</taxon>
        <taxon>Salinisphaera</taxon>
    </lineage>
</organism>
<sequence>MATEIEHKFLVVGDEWRDAAHARQDFEQGYLCGDGPASVRVRIEGSRANINVKAAVVGSVRAEYEYPVPLEDAREMLATLCVAPPVIKTRHWVAYAGHTWEIDEFAGENAPLIIAEIEVDSVDETFERPAWLGEEVTHDRRYYNHALAFSPYARWTS</sequence>
<dbReference type="PANTHER" id="PTHR40114">
    <property type="entry name" value="SLR0698 PROTEIN"/>
    <property type="match status" value="1"/>
</dbReference>
<dbReference type="PROSITE" id="PS51707">
    <property type="entry name" value="CYTH"/>
    <property type="match status" value="1"/>
</dbReference>
<dbReference type="InterPro" id="IPR023577">
    <property type="entry name" value="CYTH_domain"/>
</dbReference>
<accession>A0ABV2B3R5</accession>